<dbReference type="GeneID" id="104994472"/>
<evidence type="ECO:0000256" key="2">
    <source>
        <dbReference type="ARBA" id="ARBA00006826"/>
    </source>
</evidence>
<organism evidence="11 12">
    <name type="scientific">Bison bison bison</name>
    <name type="common">North American plains bison</name>
    <dbReference type="NCBI Taxonomy" id="43346"/>
    <lineage>
        <taxon>Eukaryota</taxon>
        <taxon>Metazoa</taxon>
        <taxon>Chordata</taxon>
        <taxon>Craniata</taxon>
        <taxon>Vertebrata</taxon>
        <taxon>Euteleostomi</taxon>
        <taxon>Mammalia</taxon>
        <taxon>Eutheria</taxon>
        <taxon>Laurasiatheria</taxon>
        <taxon>Artiodactyla</taxon>
        <taxon>Ruminantia</taxon>
        <taxon>Pecora</taxon>
        <taxon>Bovidae</taxon>
        <taxon>Bovinae</taxon>
        <taxon>Bison</taxon>
    </lineage>
</organism>
<evidence type="ECO:0000313" key="12">
    <source>
        <dbReference type="RefSeq" id="XP_010846360.1"/>
    </source>
</evidence>
<evidence type="ECO:0000256" key="7">
    <source>
        <dbReference type="ARBA" id="ARBA00023212"/>
    </source>
</evidence>
<evidence type="ECO:0000256" key="4">
    <source>
        <dbReference type="ARBA" id="ARBA00022490"/>
    </source>
</evidence>
<keyword evidence="3" id="KW-0117">Actin capping</keyword>
<dbReference type="GO" id="GO:0005737">
    <property type="term" value="C:cytoplasm"/>
    <property type="evidence" value="ECO:0007669"/>
    <property type="project" value="UniProtKB-ARBA"/>
</dbReference>
<dbReference type="InterPro" id="IPR018159">
    <property type="entry name" value="Spectrin/alpha-actinin"/>
</dbReference>
<dbReference type="Gene3D" id="1.20.58.60">
    <property type="match status" value="24"/>
</dbReference>
<dbReference type="FunFam" id="1.20.58.60:FF:000318">
    <property type="entry name" value="Spectrin beta, non-erythrocytic 5"/>
    <property type="match status" value="1"/>
</dbReference>
<feature type="coiled-coil region" evidence="8">
    <location>
        <begin position="3365"/>
        <end position="3392"/>
    </location>
</feature>
<dbReference type="FunFam" id="1.10.418.10:FF:000001">
    <property type="entry name" value="Actinin alpha 1"/>
    <property type="match status" value="1"/>
</dbReference>
<reference evidence="12" key="1">
    <citation type="submission" date="2025-08" db="UniProtKB">
        <authorList>
            <consortium name="RefSeq"/>
        </authorList>
    </citation>
    <scope>IDENTIFICATION</scope>
    <source>
        <tissue evidence="12">Blood</tissue>
    </source>
</reference>
<evidence type="ECO:0000256" key="5">
    <source>
        <dbReference type="ARBA" id="ARBA00022737"/>
    </source>
</evidence>
<dbReference type="FunFam" id="1.20.58.60:FF:000007">
    <property type="entry name" value="Spectrin alpha chain non-erythrocytic 1"/>
    <property type="match status" value="2"/>
</dbReference>
<dbReference type="FunFam" id="1.20.58.60:FF:000253">
    <property type="entry name" value="Spectrin beta, non-erythrocytic 5"/>
    <property type="match status" value="1"/>
</dbReference>
<dbReference type="PANTHER" id="PTHR11915">
    <property type="entry name" value="SPECTRIN/FILAMIN RELATED CYTOSKELETAL PROTEIN"/>
    <property type="match status" value="1"/>
</dbReference>
<dbReference type="PROSITE" id="PS00020">
    <property type="entry name" value="ACTININ_2"/>
    <property type="match status" value="1"/>
</dbReference>
<dbReference type="CTD" id="51332"/>
<feature type="coiled-coil region" evidence="8">
    <location>
        <begin position="747"/>
        <end position="823"/>
    </location>
</feature>
<gene>
    <name evidence="12" type="primary">SPTBN5</name>
</gene>
<feature type="compositionally biased region" description="Low complexity" evidence="9">
    <location>
        <begin position="3847"/>
        <end position="3862"/>
    </location>
</feature>
<keyword evidence="4" id="KW-0963">Cytoplasm</keyword>
<dbReference type="SMART" id="SM00150">
    <property type="entry name" value="SPEC"/>
    <property type="match status" value="30"/>
</dbReference>
<dbReference type="InterPro" id="IPR002017">
    <property type="entry name" value="Spectrin_repeat"/>
</dbReference>
<evidence type="ECO:0000256" key="6">
    <source>
        <dbReference type="ARBA" id="ARBA00023203"/>
    </source>
</evidence>
<feature type="region of interest" description="Disordered" evidence="9">
    <location>
        <begin position="3723"/>
        <end position="3749"/>
    </location>
</feature>
<keyword evidence="6" id="KW-0009">Actin-binding</keyword>
<dbReference type="PROSITE" id="PS50021">
    <property type="entry name" value="CH"/>
    <property type="match status" value="2"/>
</dbReference>
<dbReference type="Proteomes" id="UP000515208">
    <property type="component" value="Unplaced"/>
</dbReference>
<dbReference type="InterPro" id="IPR001715">
    <property type="entry name" value="CH_dom"/>
</dbReference>
<evidence type="ECO:0000256" key="9">
    <source>
        <dbReference type="SAM" id="MobiDB-lite"/>
    </source>
</evidence>
<dbReference type="GO" id="GO:0051693">
    <property type="term" value="P:actin filament capping"/>
    <property type="evidence" value="ECO:0007669"/>
    <property type="project" value="UniProtKB-KW"/>
</dbReference>
<keyword evidence="7" id="KW-0206">Cytoskeleton</keyword>
<accession>A0A6P3I606</accession>
<evidence type="ECO:0000256" key="1">
    <source>
        <dbReference type="ARBA" id="ARBA00004245"/>
    </source>
</evidence>
<comment type="similarity">
    <text evidence="2">Belongs to the spectrin family.</text>
</comment>
<dbReference type="CDD" id="cd00176">
    <property type="entry name" value="SPEC"/>
    <property type="match status" value="17"/>
</dbReference>
<proteinExistence type="inferred from homology"/>
<dbReference type="FunFam" id="1.20.58.60:FF:000280">
    <property type="entry name" value="Spectrin beta, non-erythrocytic 5"/>
    <property type="match status" value="1"/>
</dbReference>
<dbReference type="CDD" id="cd21247">
    <property type="entry name" value="CH_SPTBN5_rpt1"/>
    <property type="match status" value="1"/>
</dbReference>
<feature type="domain" description="Calponin-homology (CH)" evidence="10">
    <location>
        <begin position="299"/>
        <end position="404"/>
    </location>
</feature>
<dbReference type="SUPFAM" id="SSF46966">
    <property type="entry name" value="Spectrin repeat"/>
    <property type="match status" value="24"/>
</dbReference>
<keyword evidence="11" id="KW-1185">Reference proteome</keyword>
<dbReference type="Pfam" id="PF00435">
    <property type="entry name" value="Spectrin"/>
    <property type="match status" value="27"/>
</dbReference>
<dbReference type="SUPFAM" id="SSF47576">
    <property type="entry name" value="Calponin-homology domain, CH-domain"/>
    <property type="match status" value="1"/>
</dbReference>
<feature type="coiled-coil region" evidence="8">
    <location>
        <begin position="3046"/>
        <end position="3119"/>
    </location>
</feature>
<dbReference type="OrthoDB" id="9942256at2759"/>
<evidence type="ECO:0000256" key="8">
    <source>
        <dbReference type="SAM" id="Coils"/>
    </source>
</evidence>
<dbReference type="PROSITE" id="PS00019">
    <property type="entry name" value="ACTININ_1"/>
    <property type="match status" value="1"/>
</dbReference>
<dbReference type="SMART" id="SM00033">
    <property type="entry name" value="CH"/>
    <property type="match status" value="2"/>
</dbReference>
<protein>
    <submittedName>
        <fullName evidence="12">Spectrin beta chain, non-erythrocytic 5</fullName>
    </submittedName>
</protein>
<dbReference type="GO" id="GO:0005856">
    <property type="term" value="C:cytoskeleton"/>
    <property type="evidence" value="ECO:0007669"/>
    <property type="project" value="UniProtKB-SubCell"/>
</dbReference>
<sequence length="3876" mass="438490">MKEETLEHRSGAFLSHPLRARATPRGRWEDNAGCVQSPLPRWPKRRAMALPQPQPQPQPLLTSLPPRLAPANCRLRPPSQVSFQGLDINKVSSFFFPSTCPIHLEQQQLNAVAQGKPLAAGALEEESGKGGGPLKFRAPEAGVQPQTPGWLSRSSPAMDSAYEMGHIRKLQARHMQMQEKTFTKWINNIFQHGRVGIEIQNLCTELADGTHLLRLLELISGEALPPPNRGRMRVHFLENNSRALAFLRAKVPIPLIGPENIVDGDQTLILGLIWVIILRFQISDICLDKEEFGVSAALLSAREALLVWCQRKTAGYANINITDFSRSWSDGLGFSALIHAHRPDLLDYSSLRPDRPLHNLRCAFHVAEQELGIAQLLDPEDVAALQPDERSIMTYVSLYYHHFSRLHQEQTVQRRLTKILLQLQESEALQTQYEELVADLLCWIAEKQVQLEARDFPDNLPAMRQLLVAFASFRSQEKPPRLQQRGATEALLFRLQTVLQAQNRRPFLPPEGLGPAELSRCWTSLERAEASRSRALQQRLLQLERLETLARRFQRKAALRESFLTDTEQVLDRAAAPLASPAMLEAAAQRLGMLEASILPQEGRFQALAEIADILQQEHYHGGTEVASRQLEITQRWERLLQRLQGQRKQIAGMQAVLSLLQEVETASDQLNELQVLVSSMACGQKLTEVERLLQRHELLEAQISALGAHVSHLAHQTMKLDSSMGTAVEVLQAKARALAQLYQSLMSLARSRRASLEQTLQQAELLHSCEEEEAWLREHGQLVEDASPGLDLSQIAAALQKHKALEAELHRHQAVCADLVQRGCKLGACGPPTGPDPWERAEVVQGMWQRLWARMDEQGVRLQAALLVQQYFVDVAEADSWLQEQRSTLESASFGQDQVATEALLRQHLRLERSVRTFGTELRRLDEQAQVATAQAALLVVSALSSPKIGPRNPGAWREVFCHSGLWRTQKMTLPDEPDPGFDPNTILQTQDRLNQDYEGLRAQAERRRAQLEEAVALFGFYGSCGELQSWLTKQTTLLQMLQPEANNLEVMQLKYENFLTALAVGRGLWTEVNSSAEQLKQRCPGGSPQIQLQQEELSQRWEQLEALKKEKETQLVCTTHVCSFLQECGSTRVQLQNLVLQLESLELGNSEDGHHVLRVGQQKMLVLEKYIRHLQRAASKVEEMVPAESPSLQRHVETLQGLLERVREQVAQRAQAWAHRSFLQETERLLLCADSIQAKLHSEEEAVDVASAQRLLGKHRDLLEEIHLQQERLQQLETQGQPMAASGSPDFREAASTLRLLGHQGQELKAAWEQRQQQLQEGLELQKFGRDMDGFTASCANHEAFLQLDVLQGGVVEAQSLMQKHQEYGRLLDALGSRAEDLRARGKKLAQSRHPAAHKVREQLQSIQEQWTRVQERSEQRRRQLLASLQLQEWKQDVVEVMLWMEEKGRVLVDEPSREPSNIMRKLRRHEAATRELAATQGHVEGLQQVGRELLSSRPHAQEDVQARLQGLSSKWEDLRCKMAEHGKQLQQARQQDQLLRLLQEAKEKMEQLEGTVQRAEVGQDLGSSQGLQKQHCQLEAESQALASKMAALVPEARQAISSQAIMEETQKYLQRFKALQGHLASRRRQLQASVELYHFHHLSNAELMWVAEHMPTPSASSAKCPDGAHRLLHKHEELRVQVRAHQGQVRWVLGSGRHLAASGHPQAQHIMERCQELEGLWADLEQACEAQARHLQQAAALQECFLDASELEDWVEEKWPLVSSQDYGGDETATIRLIKKHQALQQELARCWNSVEELDRRAQTLTGPEGPAQLGVVQKRLRERLQALQELAATRDRELEGTLKLHEFMREAEDLQGWLASQKQVAGRGESLGEDYEDVLHLCTKFFRFQRTVEMGGQRVASCQQLAEKLLERGHRAAPRAHQMQQDLQAAWSELWELTQARGRLLRDAEATLKVHRDMLEALTQVQEKTTSLPCDVAQDLRGLEPQLRRHEGLERELMGIDQQLQELLEMGGTVQKLGPGPQAHAVQQRQQALVQAWETLKLRAEQRRAQLERAWLLARFHMAVRDYTSWVASVWQDLQVEAGSQEPGSGPLKLSAHQQLRAMLEAREELYQQAAQLGQQALLAAGTCITEVRDRLQALRDKREWVFQAWEQKQERLQAMGQEQLFLRKCGHLDEILKAREVLLKTSALGSSVEEVEQLIRKHETFQKVLAAQEEKEAALCEQVKMLGGPRAQDLLCTVLERRARVKELVESRRHALHTSLLVAAFIRAATQAKDWIQEQLQQLKEPVPSGDLKAKLRHLQKHQAFEAEVQAHEEIITSVVKEGEALLAHSHPLVGEVSQRLRELQEHWEKLRQAVALQGEDLEDKRNILEFLQRVDTAEAWIQEMEVMVNVSDLGQDREHCQQLHRQLRKLRGVWAGDTVDDARIRSISDFSPQLKTQDTEQLKTIRQRQQQLNNRWNSFHGNLLRYQQQLEVALEIHTLSQKLDDITQQVRKKAALVQALDCGKDLDNVQRLKQKHKELEQEMGLLQAQVEPLDREAGRVCQRSPEVAHGLSHQQQEMMDSWRQLQSRIQKWKESLDALHQAQELQAVLRELLVWAQRLRAQLDSRRSPGSLVEVQHMLEEHQELKAELDSRMDSISLAQRTGQQLLAAGHPSTPNIRQALADFNQELNSLEGAWHEHQLHLHQALELQRVLSSVEQMESWLSSLEACPASEGLGDCLANVETLLWKHRVREQDLEAQAEKMSALEAASRSLLQGGHPEAQGTLSRCQTMLLRKEALLERARTRCRQLEELRQLQSFLQDSCEMAAWLREKNLVALEEGWWDPVDLQAQLQQQQHLQAELDTRAHHQQRLQMEGQRLLQDGHLASETIQERLQELRKLWEELQAQSQRKAAKLQEACEALRLRRSMEELESWLEPVELKLRVPIGGQDQPGLDELLGDQGELEAAVDRQVGRAQALLGQAQAQACVQEGHCLARDVEEQAQRLLQRFESLRAPLQERRTALEARSLLLQFFRDADEEMAWVQEKLLLVAARDCGQSPSALRRLQEKHQSLESEMSSHEALTRAVVGTGRKLVQAGHFAARDVAARVQQLEDAMGRLRAEAAQRRRRLQQAQEAQYFLTELLEAESWLEERGCGLDIEDMGQSAEATQAFLRQLEATRRDLEGFTTRIERLQQTAALLESGQNPESPKVLAQMHAVRDAHSGLLQRVESRGQGLKEQLQLHQLEREALLLDAWLASKVATAESQDYGQDLEAVKLLEEKFDAFRKDVQSLGQARVQALRERAGSLERAAPRCSPQIQAQRSRIEASWERLDQAVKAHTQNLAAAREVRGLEQVAAELQAWMQKKATLVARDAFNLSLSSVQTLQQQHRCLERELAAMEKEVAQVQTEACRLGQLYPAAQEGLAKQLAGVQEAWATLNAKVHEQDRQLEKAAEGHAFLGRCRELLAWATEKQALVSSEELAGDIARAEGLLALHEELGREIKEYCLQAQNVQQEGQQLVDSGHCMSLEVTGCLQDLDRQLRALREAWALRWERCEESWRLQKLRQELDQAEAWLACREGLLLDPNCGHSLSDVELLLCRHKDLEKLLASQEEKFARLQQEAEVEQKQQVKGLKPLRSWWPRAQLTETGDQQPSVPIESCIRFTAVSPECTEGTLGDAKGVPTTEGILELKQQLLPGRRQNTASTASLDLVGVQREKPGDHHDGKHTFSLRLTAGETLSAAPSAGQTGSWRGTLSSWTAPSLSPELKARPSGFLAERNDERVPGMPAPLRLHSGTPPAWLQETQVCTYSFPQPVRLPQTAGLAEQTAEGSHRLSCSGQIHGLGLEAKAELAPSLRATSEDTLLSGRSGPTSGTAGSSSRDGPHRGQSLLKSHP</sequence>
<comment type="subcellular location">
    <subcellularLocation>
        <location evidence="1">Cytoplasm</location>
        <location evidence="1">Cytoskeleton</location>
    </subcellularLocation>
</comment>
<dbReference type="GO" id="GO:0003779">
    <property type="term" value="F:actin binding"/>
    <property type="evidence" value="ECO:0007669"/>
    <property type="project" value="UniProtKB-KW"/>
</dbReference>
<dbReference type="KEGG" id="bbis:104994472"/>
<dbReference type="RefSeq" id="XP_010846360.1">
    <property type="nucleotide sequence ID" value="XM_010848058.1"/>
</dbReference>
<feature type="region of interest" description="Disordered" evidence="9">
    <location>
        <begin position="3838"/>
        <end position="3876"/>
    </location>
</feature>
<keyword evidence="8" id="KW-0175">Coiled coil</keyword>
<name>A0A6P3I606_BISBB</name>
<dbReference type="FunFam" id="1.20.58.60:FF:000135">
    <property type="entry name" value="Spectrin beta chain, non-erythrocytic"/>
    <property type="match status" value="1"/>
</dbReference>
<feature type="coiled-coil region" evidence="8">
    <location>
        <begin position="2871"/>
        <end position="2916"/>
    </location>
</feature>
<feature type="coiled-coil region" evidence="8">
    <location>
        <begin position="1518"/>
        <end position="1565"/>
    </location>
</feature>
<feature type="domain" description="Calponin-homology (CH)" evidence="10">
    <location>
        <begin position="176"/>
        <end position="281"/>
    </location>
</feature>
<dbReference type="Gene3D" id="1.10.418.10">
    <property type="entry name" value="Calponin-like domain"/>
    <property type="match status" value="2"/>
</dbReference>
<dbReference type="FunFam" id="1.10.418.10:FF:000043">
    <property type="entry name" value="Spectrin beta chain, non-erythrocytic"/>
    <property type="match status" value="1"/>
</dbReference>
<evidence type="ECO:0000313" key="11">
    <source>
        <dbReference type="Proteomes" id="UP000515208"/>
    </source>
</evidence>
<dbReference type="FunFam" id="1.20.58.60:FF:000282">
    <property type="entry name" value="Spectrin beta, non-erythrocytic 5"/>
    <property type="match status" value="1"/>
</dbReference>
<feature type="coiled-coil region" evidence="8">
    <location>
        <begin position="3577"/>
        <end position="3611"/>
    </location>
</feature>
<dbReference type="FunFam" id="1.20.58.60:FF:000307">
    <property type="entry name" value="Spectrin beta, non-erythrocytic 5"/>
    <property type="match status" value="1"/>
</dbReference>
<evidence type="ECO:0000259" key="10">
    <source>
        <dbReference type="PROSITE" id="PS50021"/>
    </source>
</evidence>
<dbReference type="FunFam" id="1.20.58.60:FF:000011">
    <property type="entry name" value="Spectrin beta chain"/>
    <property type="match status" value="1"/>
</dbReference>
<dbReference type="InterPro" id="IPR001589">
    <property type="entry name" value="Actinin_actin-bd_CS"/>
</dbReference>
<dbReference type="Pfam" id="PF00307">
    <property type="entry name" value="CH"/>
    <property type="match status" value="2"/>
</dbReference>
<dbReference type="GO" id="GO:0016020">
    <property type="term" value="C:membrane"/>
    <property type="evidence" value="ECO:0007669"/>
    <property type="project" value="UniProtKB-ARBA"/>
</dbReference>
<evidence type="ECO:0000256" key="3">
    <source>
        <dbReference type="ARBA" id="ARBA00022467"/>
    </source>
</evidence>
<keyword evidence="5" id="KW-0677">Repeat</keyword>
<feature type="compositionally biased region" description="Polar residues" evidence="9">
    <location>
        <begin position="3727"/>
        <end position="3744"/>
    </location>
</feature>
<dbReference type="InterPro" id="IPR036872">
    <property type="entry name" value="CH_dom_sf"/>
</dbReference>
<feature type="coiled-coil region" evidence="8">
    <location>
        <begin position="2508"/>
        <end position="2542"/>
    </location>
</feature>